<dbReference type="Proteomes" id="UP000595198">
    <property type="component" value="Chromosome"/>
</dbReference>
<dbReference type="InterPro" id="IPR038287">
    <property type="entry name" value="Cse2_sf"/>
</dbReference>
<keyword evidence="5" id="KW-1185">Reference proteome</keyword>
<dbReference type="Pfam" id="PF09485">
    <property type="entry name" value="CRISPR_Cse2"/>
    <property type="match status" value="1"/>
</dbReference>
<reference evidence="4 5" key="1">
    <citation type="submission" date="2020-12" db="EMBL/GenBank/DDBJ databases">
        <title>FDA dAtabase for Regulatory Grade micrObial Sequences (FDA-ARGOS): Supporting development and validation of Infectious Disease Dx tests.</title>
        <authorList>
            <person name="Sproer C."/>
            <person name="Gronow S."/>
            <person name="Severitt S."/>
            <person name="Schroder I."/>
            <person name="Tallon L."/>
            <person name="Sadzewicz L."/>
            <person name="Zhao X."/>
            <person name="Boylan J."/>
            <person name="Ott S."/>
            <person name="Bowen H."/>
            <person name="Vavikolanu K."/>
            <person name="Mehta A."/>
            <person name="Aluvathingal J."/>
            <person name="Nadendla S."/>
            <person name="Lowell S."/>
            <person name="Myers T."/>
            <person name="Yan Y."/>
            <person name="Sichtig H."/>
        </authorList>
    </citation>
    <scope>NUCLEOTIDE SEQUENCE [LARGE SCALE GENOMIC DNA]</scope>
    <source>
        <strain evidence="2 4">FDAARGOS_938</strain>
        <strain evidence="3 5">FDAARGOS_991</strain>
    </source>
</reference>
<reference evidence="1" key="2">
    <citation type="submission" date="2023-05" db="EMBL/GenBank/DDBJ databases">
        <authorList>
            <person name="Du J."/>
        </authorList>
    </citation>
    <scope>NUCLEOTIDE SEQUENCE</scope>
    <source>
        <strain evidence="1">UMB1064</strain>
    </source>
</reference>
<gene>
    <name evidence="1" type="primary">casB</name>
    <name evidence="1" type="synonym">cse2</name>
    <name evidence="2" type="ORF">I6G95_02715</name>
    <name evidence="3" type="ORF">I6H48_03310</name>
    <name evidence="1" type="ORF">QP460_010060</name>
</gene>
<evidence type="ECO:0000313" key="2">
    <source>
        <dbReference type="EMBL" id="QPR31386.1"/>
    </source>
</evidence>
<organism evidence="1 6">
    <name type="scientific">Corynebacterium amycolatum</name>
    <dbReference type="NCBI Taxonomy" id="43765"/>
    <lineage>
        <taxon>Bacteria</taxon>
        <taxon>Bacillati</taxon>
        <taxon>Actinomycetota</taxon>
        <taxon>Actinomycetes</taxon>
        <taxon>Mycobacteriales</taxon>
        <taxon>Corynebacteriaceae</taxon>
        <taxon>Corynebacterium</taxon>
    </lineage>
</organism>
<dbReference type="CDD" id="cd09731">
    <property type="entry name" value="Cse2_I-E"/>
    <property type="match status" value="1"/>
</dbReference>
<dbReference type="AlphaFoldDB" id="A0AAW9SUQ4"/>
<dbReference type="EMBL" id="CP066023">
    <property type="protein sequence ID" value="QQB83265.1"/>
    <property type="molecule type" value="Genomic_DNA"/>
</dbReference>
<evidence type="ECO:0000313" key="4">
    <source>
        <dbReference type="Proteomes" id="UP000594774"/>
    </source>
</evidence>
<dbReference type="NCBIfam" id="TIGR02548">
    <property type="entry name" value="casB_cse2"/>
    <property type="match status" value="1"/>
</dbReference>
<proteinExistence type="predicted"/>
<evidence type="ECO:0000313" key="6">
    <source>
        <dbReference type="Proteomes" id="UP001223646"/>
    </source>
</evidence>
<evidence type="ECO:0000313" key="1">
    <source>
        <dbReference type="EMBL" id="MEO3717928.1"/>
    </source>
</evidence>
<evidence type="ECO:0000313" key="3">
    <source>
        <dbReference type="EMBL" id="QQB83265.1"/>
    </source>
</evidence>
<sequence length="207" mass="23050">MADTNKSQSRSSLLYRFVASRAQRLAGGLANESSDARASLAVLRRSLSAPLAEQPQVWSEVFNSFPAELEGPRDEPGVYETAAHLALAFFALHQQSRNEPMHKANEGFGMAMCKLHQVSGENQKKGIERRFNAALTAQTTDELVHHLRGLIQMLRSCSIPMDYGQLANDLVALNYPDSARRVRLRWAREVNRVPQSESGDSDNKVEN</sequence>
<protein>
    <submittedName>
        <fullName evidence="1">Type I-E CRISPR-associated protein Cse2/CasB</fullName>
    </submittedName>
</protein>
<dbReference type="Proteomes" id="UP001223646">
    <property type="component" value="Unassembled WGS sequence"/>
</dbReference>
<dbReference type="InterPro" id="IPR013382">
    <property type="entry name" value="CRISPR-assoc_prot_Cse2"/>
</dbReference>
<dbReference type="EMBL" id="CP065628">
    <property type="protein sequence ID" value="QPR31386.1"/>
    <property type="molecule type" value="Genomic_DNA"/>
</dbReference>
<dbReference type="RefSeq" id="WP_197915077.1">
    <property type="nucleotide sequence ID" value="NZ_CP065628.1"/>
</dbReference>
<dbReference type="EMBL" id="JASOOY020000033">
    <property type="protein sequence ID" value="MEO3717928.1"/>
    <property type="molecule type" value="Genomic_DNA"/>
</dbReference>
<reference evidence="1" key="3">
    <citation type="submission" date="2024-05" db="EMBL/GenBank/DDBJ databases">
        <authorList>
            <person name="Wolfe A."/>
        </authorList>
    </citation>
    <scope>NUCLEOTIDE SEQUENCE</scope>
    <source>
        <strain evidence="1">UMB1064</strain>
    </source>
</reference>
<accession>A0AAW9SUQ4</accession>
<dbReference type="Proteomes" id="UP000594774">
    <property type="component" value="Chromosome"/>
</dbReference>
<evidence type="ECO:0000313" key="5">
    <source>
        <dbReference type="Proteomes" id="UP000595198"/>
    </source>
</evidence>
<name>A0AAW9SUQ4_CORAY</name>
<dbReference type="Gene3D" id="1.10.520.40">
    <property type="entry name" value="CRISPR-associated protein Cse2"/>
    <property type="match status" value="1"/>
</dbReference>